<comment type="subunit">
    <text evidence="8">Monomer.</text>
</comment>
<dbReference type="FunFam" id="3.40.50.620:FF:000149">
    <property type="entry name" value="Glutamate--tRNA ligase"/>
    <property type="match status" value="1"/>
</dbReference>
<dbReference type="Proteomes" id="UP000549913">
    <property type="component" value="Unassembled WGS sequence"/>
</dbReference>
<dbReference type="InterPro" id="IPR045462">
    <property type="entry name" value="aa-tRNA-synth_I_cd-bd"/>
</dbReference>
<dbReference type="Gene3D" id="1.10.8.70">
    <property type="entry name" value="Glutamate-tRNA synthetase, class I, anticodon-binding domain 1"/>
    <property type="match status" value="1"/>
</dbReference>
<dbReference type="Gene3D" id="1.10.10.350">
    <property type="match status" value="1"/>
</dbReference>
<dbReference type="GO" id="GO:0006424">
    <property type="term" value="P:glutamyl-tRNA aminoacylation"/>
    <property type="evidence" value="ECO:0007669"/>
    <property type="project" value="UniProtKB-UniRule"/>
</dbReference>
<dbReference type="InterPro" id="IPR033910">
    <property type="entry name" value="GluRS_core"/>
</dbReference>
<dbReference type="CDD" id="cd00808">
    <property type="entry name" value="GluRS_core"/>
    <property type="match status" value="1"/>
</dbReference>
<dbReference type="Pfam" id="PF19269">
    <property type="entry name" value="Anticodon_2"/>
    <property type="match status" value="1"/>
</dbReference>
<name>A0A852SUD9_9MICO</name>
<evidence type="ECO:0000256" key="3">
    <source>
        <dbReference type="ARBA" id="ARBA00022598"/>
    </source>
</evidence>
<keyword evidence="12" id="KW-1185">Reference proteome</keyword>
<comment type="caution">
    <text evidence="8">Lacks conserved residue(s) required for the propagation of feature annotation.</text>
</comment>
<dbReference type="InterPro" id="IPR000924">
    <property type="entry name" value="Glu/Gln-tRNA-synth"/>
</dbReference>
<evidence type="ECO:0000256" key="8">
    <source>
        <dbReference type="HAMAP-Rule" id="MF_00022"/>
    </source>
</evidence>
<comment type="subcellular location">
    <subcellularLocation>
        <location evidence="8">Cytoplasm</location>
    </subcellularLocation>
</comment>
<dbReference type="Gene3D" id="3.40.50.620">
    <property type="entry name" value="HUPs"/>
    <property type="match status" value="1"/>
</dbReference>
<evidence type="ECO:0000256" key="5">
    <source>
        <dbReference type="ARBA" id="ARBA00022840"/>
    </source>
</evidence>
<dbReference type="GO" id="GO:0008270">
    <property type="term" value="F:zinc ion binding"/>
    <property type="evidence" value="ECO:0007669"/>
    <property type="project" value="InterPro"/>
</dbReference>
<evidence type="ECO:0000313" key="11">
    <source>
        <dbReference type="EMBL" id="NYD72200.1"/>
    </source>
</evidence>
<comment type="function">
    <text evidence="8">Catalyzes the attachment of glutamate to tRNA(Glu) in a two-step reaction: glutamate is first activated by ATP to form Glu-AMP and then transferred to the acceptor end of tRNA(Glu).</text>
</comment>
<accession>A0A852SUD9</accession>
<evidence type="ECO:0000259" key="10">
    <source>
        <dbReference type="Pfam" id="PF19269"/>
    </source>
</evidence>
<dbReference type="HAMAP" id="MF_00022">
    <property type="entry name" value="Glu_tRNA_synth_type1"/>
    <property type="match status" value="1"/>
</dbReference>
<dbReference type="InterPro" id="IPR020752">
    <property type="entry name" value="Glu-tRNA-synth_I_codon-bd_sub1"/>
</dbReference>
<keyword evidence="6 8" id="KW-0648">Protein biosynthesis</keyword>
<feature type="short sequence motif" description="'KMSKS' region" evidence="8">
    <location>
        <begin position="272"/>
        <end position="276"/>
    </location>
</feature>
<feature type="domain" description="Glutamyl/glutaminyl-tRNA synthetase class Ib catalytic" evidence="9">
    <location>
        <begin position="22"/>
        <end position="338"/>
    </location>
</feature>
<evidence type="ECO:0000256" key="4">
    <source>
        <dbReference type="ARBA" id="ARBA00022741"/>
    </source>
</evidence>
<dbReference type="RefSeq" id="WP_179549004.1">
    <property type="nucleotide sequence ID" value="NZ_BSEW01000002.1"/>
</dbReference>
<protein>
    <recommendedName>
        <fullName evidence="8">Glutamate--tRNA ligase</fullName>
        <ecNumber evidence="8">6.1.1.17</ecNumber>
    </recommendedName>
    <alternativeName>
        <fullName evidence="8">Glutamyl-tRNA synthetase</fullName>
        <shortName evidence="8">GluRS</shortName>
    </alternativeName>
</protein>
<sequence length="509" mass="55639">MSASSPAQSSEHPFSTATGADVRVRFCPSPTGTPHVGLVRTALFNWAYARHTGGKMIFRIEDTDANRDSEESYEQLVDALTWLGLNWDEGPGIGGPHAPYRQSERYDIYRDVIARLLESGHVYESFSNAEEIDARNEAAGRAKQLGYDNGDRTLSDEQKAAFRAEGREPALRLRVPDTDLSFDDLVRGEITFPAGSFTDFVIVRPNGHPLYTLVNPLDDALMGVTHVLRGEDLLSSTPRQIALYHALIDIGVTTFVPRFGHLPYVMGDGNKKLSKRDPESNLFLHRERGFIPEGLVNYLALLGWSLAPDRDVFSLEEMVAAFDVVDVLPNPARFDLKKAESIDGDHIRLLAPADFASRLVPYLEAAGIVTVPLTDAQQHVLEQVAPLVQTRMQLLGEAPALMASFFVPAASLAYDEDARKSLPENAGLVLNAAIAGLLDVPESEWEHEAIQSALAAALIDGLGLKPRAAYGPLRVALSGRRISPPLFESMQILGKAETIARLEALVAAL</sequence>
<evidence type="ECO:0000256" key="1">
    <source>
        <dbReference type="ARBA" id="ARBA00007894"/>
    </source>
</evidence>
<comment type="catalytic activity">
    <reaction evidence="8">
        <text>tRNA(Glu) + L-glutamate + ATP = L-glutamyl-tRNA(Glu) + AMP + diphosphate</text>
        <dbReference type="Rhea" id="RHEA:23540"/>
        <dbReference type="Rhea" id="RHEA-COMP:9663"/>
        <dbReference type="Rhea" id="RHEA-COMP:9680"/>
        <dbReference type="ChEBI" id="CHEBI:29985"/>
        <dbReference type="ChEBI" id="CHEBI:30616"/>
        <dbReference type="ChEBI" id="CHEBI:33019"/>
        <dbReference type="ChEBI" id="CHEBI:78442"/>
        <dbReference type="ChEBI" id="CHEBI:78520"/>
        <dbReference type="ChEBI" id="CHEBI:456215"/>
        <dbReference type="EC" id="6.1.1.17"/>
    </reaction>
</comment>
<dbReference type="InterPro" id="IPR049940">
    <property type="entry name" value="GluQ/Sye"/>
</dbReference>
<dbReference type="InterPro" id="IPR014729">
    <property type="entry name" value="Rossmann-like_a/b/a_fold"/>
</dbReference>
<dbReference type="InterPro" id="IPR004527">
    <property type="entry name" value="Glu-tRNA-ligase_bac/mito"/>
</dbReference>
<dbReference type="InterPro" id="IPR020058">
    <property type="entry name" value="Glu/Gln-tRNA-synth_Ib_cat-dom"/>
</dbReference>
<feature type="domain" description="Aminoacyl-tRNA synthetase class I anticodon-binding" evidence="10">
    <location>
        <begin position="355"/>
        <end position="504"/>
    </location>
</feature>
<comment type="caution">
    <text evidence="11">The sequence shown here is derived from an EMBL/GenBank/DDBJ whole genome shotgun (WGS) entry which is preliminary data.</text>
</comment>
<dbReference type="InterPro" id="IPR008925">
    <property type="entry name" value="aa_tRNA-synth_I_cd-bd_sf"/>
</dbReference>
<proteinExistence type="inferred from homology"/>
<dbReference type="PRINTS" id="PR00987">
    <property type="entry name" value="TRNASYNTHGLU"/>
</dbReference>
<dbReference type="GO" id="GO:0005524">
    <property type="term" value="F:ATP binding"/>
    <property type="evidence" value="ECO:0007669"/>
    <property type="project" value="UniProtKB-UniRule"/>
</dbReference>
<feature type="short sequence motif" description="'HIGH' region" evidence="8">
    <location>
        <begin position="28"/>
        <end position="38"/>
    </location>
</feature>
<dbReference type="SUPFAM" id="SSF48163">
    <property type="entry name" value="An anticodon-binding domain of class I aminoacyl-tRNA synthetases"/>
    <property type="match status" value="1"/>
</dbReference>
<comment type="similarity">
    <text evidence="1 8">Belongs to the class-I aminoacyl-tRNA synthetase family. Glutamate--tRNA ligase type 1 subfamily.</text>
</comment>
<keyword evidence="4 8" id="KW-0547">Nucleotide-binding</keyword>
<keyword evidence="7 8" id="KW-0030">Aminoacyl-tRNA synthetase</keyword>
<dbReference type="EMBL" id="JACCBM010000001">
    <property type="protein sequence ID" value="NYD72200.1"/>
    <property type="molecule type" value="Genomic_DNA"/>
</dbReference>
<dbReference type="EC" id="6.1.1.17" evidence="8"/>
<keyword evidence="2 8" id="KW-0963">Cytoplasm</keyword>
<dbReference type="NCBIfam" id="TIGR00464">
    <property type="entry name" value="gltX_bact"/>
    <property type="match status" value="1"/>
</dbReference>
<dbReference type="InterPro" id="IPR020751">
    <property type="entry name" value="aa-tRNA-synth_I_codon-bd_sub2"/>
</dbReference>
<evidence type="ECO:0000256" key="2">
    <source>
        <dbReference type="ARBA" id="ARBA00022490"/>
    </source>
</evidence>
<dbReference type="AlphaFoldDB" id="A0A852SUD9"/>
<gene>
    <name evidence="8" type="primary">gltX</name>
    <name evidence="11" type="ORF">BJ984_003358</name>
</gene>
<dbReference type="Pfam" id="PF00749">
    <property type="entry name" value="tRNA-synt_1c"/>
    <property type="match status" value="1"/>
</dbReference>
<organism evidence="11 12">
    <name type="scientific">Herbiconiux flava</name>
    <dbReference type="NCBI Taxonomy" id="881268"/>
    <lineage>
        <taxon>Bacteria</taxon>
        <taxon>Bacillati</taxon>
        <taxon>Actinomycetota</taxon>
        <taxon>Actinomycetes</taxon>
        <taxon>Micrococcales</taxon>
        <taxon>Microbacteriaceae</taxon>
        <taxon>Herbiconiux</taxon>
    </lineage>
</organism>
<feature type="binding site" evidence="8">
    <location>
        <position position="275"/>
    </location>
    <ligand>
        <name>ATP</name>
        <dbReference type="ChEBI" id="CHEBI:30616"/>
    </ligand>
</feature>
<dbReference type="SUPFAM" id="SSF52374">
    <property type="entry name" value="Nucleotidylyl transferase"/>
    <property type="match status" value="1"/>
</dbReference>
<dbReference type="PANTHER" id="PTHR43311:SF2">
    <property type="entry name" value="GLUTAMATE--TRNA LIGASE, MITOCHONDRIAL-RELATED"/>
    <property type="match status" value="1"/>
</dbReference>
<dbReference type="GO" id="GO:0000049">
    <property type="term" value="F:tRNA binding"/>
    <property type="evidence" value="ECO:0007669"/>
    <property type="project" value="InterPro"/>
</dbReference>
<reference evidence="11 12" key="1">
    <citation type="submission" date="2020-07" db="EMBL/GenBank/DDBJ databases">
        <title>Sequencing the genomes of 1000 actinobacteria strains.</title>
        <authorList>
            <person name="Klenk H.-P."/>
        </authorList>
    </citation>
    <scope>NUCLEOTIDE SEQUENCE [LARGE SCALE GENOMIC DNA]</scope>
    <source>
        <strain evidence="11 12">DSM 26474</strain>
    </source>
</reference>
<dbReference type="GO" id="GO:0004818">
    <property type="term" value="F:glutamate-tRNA ligase activity"/>
    <property type="evidence" value="ECO:0007669"/>
    <property type="project" value="UniProtKB-UniRule"/>
</dbReference>
<dbReference type="GO" id="GO:0005829">
    <property type="term" value="C:cytosol"/>
    <property type="evidence" value="ECO:0007669"/>
    <property type="project" value="TreeGrafter"/>
</dbReference>
<keyword evidence="3 8" id="KW-0436">Ligase</keyword>
<keyword evidence="5 8" id="KW-0067">ATP-binding</keyword>
<evidence type="ECO:0000256" key="6">
    <source>
        <dbReference type="ARBA" id="ARBA00022917"/>
    </source>
</evidence>
<evidence type="ECO:0000313" key="12">
    <source>
        <dbReference type="Proteomes" id="UP000549913"/>
    </source>
</evidence>
<dbReference type="PANTHER" id="PTHR43311">
    <property type="entry name" value="GLUTAMATE--TRNA LIGASE"/>
    <property type="match status" value="1"/>
</dbReference>
<evidence type="ECO:0000259" key="9">
    <source>
        <dbReference type="Pfam" id="PF00749"/>
    </source>
</evidence>
<evidence type="ECO:0000256" key="7">
    <source>
        <dbReference type="ARBA" id="ARBA00023146"/>
    </source>
</evidence>